<proteinExistence type="predicted"/>
<evidence type="ECO:0000256" key="1">
    <source>
        <dbReference type="SAM" id="Coils"/>
    </source>
</evidence>
<feature type="region of interest" description="Disordered" evidence="2">
    <location>
        <begin position="694"/>
        <end position="740"/>
    </location>
</feature>
<accession>A0AAI9E8W3</accession>
<evidence type="ECO:0000256" key="2">
    <source>
        <dbReference type="SAM" id="MobiDB-lite"/>
    </source>
</evidence>
<feature type="compositionally biased region" description="Polar residues" evidence="2">
    <location>
        <begin position="789"/>
        <end position="801"/>
    </location>
</feature>
<reference evidence="3" key="1">
    <citation type="submission" date="2023-11" db="EMBL/GenBank/DDBJ databases">
        <authorList>
            <person name="Alioto T."/>
            <person name="Alioto T."/>
            <person name="Gomez Garrido J."/>
        </authorList>
    </citation>
    <scope>NUCLEOTIDE SEQUENCE</scope>
</reference>
<protein>
    <submittedName>
        <fullName evidence="3">Uncharacterized protein</fullName>
    </submittedName>
</protein>
<keyword evidence="1" id="KW-0175">Coiled coil</keyword>
<feature type="compositionally biased region" description="Acidic residues" evidence="2">
    <location>
        <begin position="775"/>
        <end position="788"/>
    </location>
</feature>
<dbReference type="Proteomes" id="UP001296104">
    <property type="component" value="Unassembled WGS sequence"/>
</dbReference>
<organism evidence="3 4">
    <name type="scientific">Lecanosticta acicola</name>
    <dbReference type="NCBI Taxonomy" id="111012"/>
    <lineage>
        <taxon>Eukaryota</taxon>
        <taxon>Fungi</taxon>
        <taxon>Dikarya</taxon>
        <taxon>Ascomycota</taxon>
        <taxon>Pezizomycotina</taxon>
        <taxon>Dothideomycetes</taxon>
        <taxon>Dothideomycetidae</taxon>
        <taxon>Mycosphaerellales</taxon>
        <taxon>Mycosphaerellaceae</taxon>
        <taxon>Lecanosticta</taxon>
    </lineage>
</organism>
<feature type="region of interest" description="Disordered" evidence="2">
    <location>
        <begin position="407"/>
        <end position="459"/>
    </location>
</feature>
<feature type="region of interest" description="Disordered" evidence="2">
    <location>
        <begin position="29"/>
        <end position="117"/>
    </location>
</feature>
<feature type="compositionally biased region" description="Polar residues" evidence="2">
    <location>
        <begin position="437"/>
        <end position="452"/>
    </location>
</feature>
<feature type="compositionally biased region" description="Basic and acidic residues" evidence="2">
    <location>
        <begin position="78"/>
        <end position="117"/>
    </location>
</feature>
<keyword evidence="4" id="KW-1185">Reference proteome</keyword>
<dbReference type="AlphaFoldDB" id="A0AAI9E8W3"/>
<feature type="coiled-coil region" evidence="1">
    <location>
        <begin position="156"/>
        <end position="256"/>
    </location>
</feature>
<name>A0AAI9E8W3_9PEZI</name>
<evidence type="ECO:0000313" key="4">
    <source>
        <dbReference type="Proteomes" id="UP001296104"/>
    </source>
</evidence>
<feature type="region of interest" description="Disordered" evidence="2">
    <location>
        <begin position="753"/>
        <end position="871"/>
    </location>
</feature>
<comment type="caution">
    <text evidence="3">The sequence shown here is derived from an EMBL/GenBank/DDBJ whole genome shotgun (WGS) entry which is preliminary data.</text>
</comment>
<gene>
    <name evidence="3" type="ORF">LECACI_7A002423</name>
</gene>
<evidence type="ECO:0000313" key="3">
    <source>
        <dbReference type="EMBL" id="CAK3898664.1"/>
    </source>
</evidence>
<dbReference type="EMBL" id="CAVMBE010000010">
    <property type="protein sequence ID" value="CAK3898664.1"/>
    <property type="molecule type" value="Genomic_DNA"/>
</dbReference>
<sequence>MAEAIAFAAVDHFYHTTTITMPSPKRILKRAAEKTAPASSTLREKTKSASSSLREKTKTRLERLSSKARKEKQVYNQQKEESRESAHLDAQRGLRAAKQENSEPVEALRKAEKEISEREDRKVEVELRGQRDATLTAVQEQETAAVHRESLLKQDLKQVRAQLATQTQAATKLQTRLEDAEEKNRITETKFSRLQAQVELDKRAFAATAAPTPRTQQLQDQLNAAQASVKGLRAQHQDFIKQIKDLQSENAKLSKSLKYSQVSPDDLHEECRLDIKCAQGGKKMAEEKWEKEKVAHQATKHQRKAEMLKVSNEKCHVQQDLALAEHRLKTFKAQHVNCPTKISEIAKKRDQYRADLETTKQNADDLQKKLDSVALELKDVKAKLETAREDFEDMTGARDHLAQLLDDKDGECDRKEEKCDASGQEHEQESVVDEENGSGTTEDSHSNVSSENAGPGAGYQLLTPEMEWRLRAALGTINPGPSTPTAAEVADLQSQQMMASLLTHTPDLQTVLTQLSPVQSHDAGESQITYGATEYDPDSPGLAMPYDPASPLNVFEDEEASYGADEYDPASTAAYQTEAPFDYALHYKQQSTRILAARNEACYEQQQDNHECFYWRDLAYMEDLNTGTRLHDETCERELRDAHGLEKAASKFAVLAENYAQTQIMPRLLVEQSGDPKPNPNRGLLCDQRVYTKSKMSSMESPDDEDQAETVAKQEVLSSFPPAENRWKAPAGNDWADEDEDDDFDILADAARRMAAPPSTTRSTGGASGTIYDQPMDEEVDEELEDCNNNDVDSLSEGSITSASEEEQQVNSSSTSSNITSEDESGATTNPTSEDEDESESGEESDCETDDEEYGNIDLGPSAVPSAYKRC</sequence>
<feature type="coiled-coil region" evidence="1">
    <location>
        <begin position="342"/>
        <end position="397"/>
    </location>
</feature>
<feature type="compositionally biased region" description="Basic and acidic residues" evidence="2">
    <location>
        <begin position="42"/>
        <end position="65"/>
    </location>
</feature>
<feature type="compositionally biased region" description="Basic and acidic residues" evidence="2">
    <location>
        <begin position="407"/>
        <end position="429"/>
    </location>
</feature>
<feature type="compositionally biased region" description="Low complexity" evidence="2">
    <location>
        <begin position="809"/>
        <end position="820"/>
    </location>
</feature>
<feature type="compositionally biased region" description="Acidic residues" evidence="2">
    <location>
        <begin position="833"/>
        <end position="855"/>
    </location>
</feature>